<dbReference type="GO" id="GO:0009927">
    <property type="term" value="F:histidine phosphotransfer kinase activity"/>
    <property type="evidence" value="ECO:0007669"/>
    <property type="project" value="UniProtKB-UniRule"/>
</dbReference>
<dbReference type="PANTHER" id="PTHR28242:SF43">
    <property type="entry name" value="HISTIDINE-CONTAINING PHOSPHOTRANSFER PROTEIN 4"/>
    <property type="match status" value="1"/>
</dbReference>
<dbReference type="RefSeq" id="XP_039143852.1">
    <property type="nucleotide sequence ID" value="XM_039287918.1"/>
</dbReference>
<dbReference type="GO" id="GO:0005829">
    <property type="term" value="C:cytosol"/>
    <property type="evidence" value="ECO:0007669"/>
    <property type="project" value="UniProtKB-SubCell"/>
</dbReference>
<gene>
    <name evidence="8" type="primary">LOC120280950</name>
</gene>
<evidence type="ECO:0000256" key="5">
    <source>
        <dbReference type="RuleBase" id="RU369004"/>
    </source>
</evidence>
<dbReference type="Pfam" id="PF01627">
    <property type="entry name" value="Hpt"/>
    <property type="match status" value="1"/>
</dbReference>
<evidence type="ECO:0000313" key="7">
    <source>
        <dbReference type="Proteomes" id="UP001515500"/>
    </source>
</evidence>
<dbReference type="PROSITE" id="PS50894">
    <property type="entry name" value="HPT"/>
    <property type="match status" value="1"/>
</dbReference>
<dbReference type="GO" id="GO:0000160">
    <property type="term" value="P:phosphorelay signal transduction system"/>
    <property type="evidence" value="ECO:0007669"/>
    <property type="project" value="UniProtKB-UniRule"/>
</dbReference>
<evidence type="ECO:0000256" key="4">
    <source>
        <dbReference type="PROSITE-ProRule" id="PRU00110"/>
    </source>
</evidence>
<organism evidence="7 8">
    <name type="scientific">Dioscorea cayennensis subsp. rotundata</name>
    <name type="common">White Guinea yam</name>
    <name type="synonym">Dioscorea rotundata</name>
    <dbReference type="NCBI Taxonomy" id="55577"/>
    <lineage>
        <taxon>Eukaryota</taxon>
        <taxon>Viridiplantae</taxon>
        <taxon>Streptophyta</taxon>
        <taxon>Embryophyta</taxon>
        <taxon>Tracheophyta</taxon>
        <taxon>Spermatophyta</taxon>
        <taxon>Magnoliopsida</taxon>
        <taxon>Liliopsida</taxon>
        <taxon>Dioscoreales</taxon>
        <taxon>Dioscoreaceae</taxon>
        <taxon>Dioscorea</taxon>
    </lineage>
</organism>
<protein>
    <recommendedName>
        <fullName evidence="5">Histidine-containing phosphotransfer protein</fullName>
    </recommendedName>
</protein>
<evidence type="ECO:0000313" key="8">
    <source>
        <dbReference type="RefSeq" id="XP_039143852.1"/>
    </source>
</evidence>
<name>A0AB40CWU3_DIOCR</name>
<dbReference type="GeneID" id="120280950"/>
<evidence type="ECO:0000256" key="1">
    <source>
        <dbReference type="ARBA" id="ARBA00022864"/>
    </source>
</evidence>
<dbReference type="FunFam" id="1.20.120.160:FF:000005">
    <property type="entry name" value="Histidine-containing phosphotransfer protein 4"/>
    <property type="match status" value="1"/>
</dbReference>
<dbReference type="InterPro" id="IPR036641">
    <property type="entry name" value="HPT_dom_sf"/>
</dbReference>
<accession>A0AB40CWU3</accession>
<reference evidence="8" key="1">
    <citation type="submission" date="2025-08" db="UniProtKB">
        <authorList>
            <consortium name="RefSeq"/>
        </authorList>
    </citation>
    <scope>IDENTIFICATION</scope>
</reference>
<keyword evidence="7" id="KW-1185">Reference proteome</keyword>
<comment type="subcellular location">
    <subcellularLocation>
        <location evidence="5">Cytoplasm</location>
        <location evidence="5">Cytosol</location>
    </subcellularLocation>
    <subcellularLocation>
        <location evidence="5">Nucleus</location>
    </subcellularLocation>
</comment>
<keyword evidence="2 5" id="KW-0902">Two-component regulatory system</keyword>
<dbReference type="Proteomes" id="UP001515500">
    <property type="component" value="Chromosome 17"/>
</dbReference>
<dbReference type="SUPFAM" id="SSF47226">
    <property type="entry name" value="Histidine-containing phosphotransfer domain, HPT domain"/>
    <property type="match status" value="1"/>
</dbReference>
<keyword evidence="1 5" id="KW-0932">Cytokinin signaling pathway</keyword>
<dbReference type="PANTHER" id="PTHR28242">
    <property type="entry name" value="PHOSPHORELAY INTERMEDIATE PROTEIN YPD1"/>
    <property type="match status" value="1"/>
</dbReference>
<dbReference type="InterPro" id="IPR008207">
    <property type="entry name" value="Sig_transdc_His_kin_Hpt_dom"/>
</dbReference>
<evidence type="ECO:0000256" key="3">
    <source>
        <dbReference type="ARBA" id="ARBA00053560"/>
    </source>
</evidence>
<evidence type="ECO:0000256" key="2">
    <source>
        <dbReference type="ARBA" id="ARBA00023012"/>
    </source>
</evidence>
<dbReference type="GO" id="GO:0005634">
    <property type="term" value="C:nucleus"/>
    <property type="evidence" value="ECO:0007669"/>
    <property type="project" value="UniProtKB-SubCell"/>
</dbReference>
<comment type="caution">
    <text evidence="4">Lacks conserved residue(s) required for the propagation of feature annotation.</text>
</comment>
<sequence>MEHSNLKRLVISMKQNLFDQGYLDEQFYELENLEDDVSPNFVEEVVNTYLKHSSRLMANIEHALEKNPGDFHKLDSYMQQFKGSSSSIGAAKLKDECLKFQEKCEQKNIEGCMRSFQKVKSEHGILKQKLEAYFQLLRQVGPSERATSSN</sequence>
<dbReference type="GO" id="GO:0009736">
    <property type="term" value="P:cytokinin-activated signaling pathway"/>
    <property type="evidence" value="ECO:0007669"/>
    <property type="project" value="UniProtKB-KW"/>
</dbReference>
<comment type="function">
    <text evidence="3">Functions as a two-component phosphorelay mediator between cytokinin sensor histidine kinases and response regulators (B-type ARRs). Plays an important role in propagating cytokinin signal transduction.</text>
</comment>
<proteinExistence type="predicted"/>
<dbReference type="InterPro" id="IPR045871">
    <property type="entry name" value="AHP1-5/YPD1"/>
</dbReference>
<evidence type="ECO:0000259" key="6">
    <source>
        <dbReference type="PROSITE" id="PS50894"/>
    </source>
</evidence>
<comment type="function">
    <text evidence="5">Functions as a two-component phosphorelay mediators between cytokinin sensor histidine kinases and response regulators (B-type ARRs). Plays an important role in propagating cytokinin signal transduction.</text>
</comment>
<feature type="domain" description="HPt" evidence="6">
    <location>
        <begin position="38"/>
        <end position="133"/>
    </location>
</feature>
<dbReference type="Gene3D" id="1.20.120.160">
    <property type="entry name" value="HPT domain"/>
    <property type="match status" value="1"/>
</dbReference>
<dbReference type="AlphaFoldDB" id="A0AB40CWU3"/>
<dbReference type="GO" id="GO:0043424">
    <property type="term" value="F:protein histidine kinase binding"/>
    <property type="evidence" value="ECO:0007669"/>
    <property type="project" value="UniProtKB-UniRule"/>
</dbReference>
<comment type="domain">
    <text evidence="5">Histidine-containing phosphotransfer domain (HPt) contains an active histidine that mediates the phosphotransfer.</text>
</comment>